<dbReference type="RefSeq" id="WP_022611360.1">
    <property type="nucleotide sequence ID" value="NZ_LK391965.1"/>
</dbReference>
<name>A0AAV2VP13_9VIBR</name>
<protein>
    <submittedName>
        <fullName evidence="1">Ankyrin repeat protein</fullName>
    </submittedName>
</protein>
<proteinExistence type="predicted"/>
<accession>A0AAV2VP13</accession>
<dbReference type="InterPro" id="IPR036770">
    <property type="entry name" value="Ankyrin_rpt-contain_sf"/>
</dbReference>
<dbReference type="EMBL" id="CAOF01000076">
    <property type="protein sequence ID" value="CCO46122.1"/>
    <property type="molecule type" value="Genomic_DNA"/>
</dbReference>
<dbReference type="Gene3D" id="1.25.40.20">
    <property type="entry name" value="Ankyrin repeat-containing domain"/>
    <property type="match status" value="1"/>
</dbReference>
<evidence type="ECO:0000313" key="1">
    <source>
        <dbReference type="EMBL" id="CCO46122.1"/>
    </source>
</evidence>
<dbReference type="SUPFAM" id="SSF48403">
    <property type="entry name" value="Ankyrin repeat"/>
    <property type="match status" value="1"/>
</dbReference>
<reference evidence="1 2" key="1">
    <citation type="journal article" date="2013" name="ISME J.">
        <title>Comparative genomics of pathogenic lineages of Vibrio nigripulchritudo identifies virulence-associated traits.</title>
        <authorList>
            <person name="Goudenege D."/>
            <person name="Labreuche Y."/>
            <person name="Krin E."/>
            <person name="Ansquer D."/>
            <person name="Mangenot S."/>
            <person name="Calteau A."/>
            <person name="Medigue C."/>
            <person name="Mazel D."/>
            <person name="Polz M.F."/>
            <person name="Le Roux F."/>
        </authorList>
    </citation>
    <scope>NUCLEOTIDE SEQUENCE [LARGE SCALE GENOMIC DNA]</scope>
    <source>
        <strain evidence="1 2">SOn1</strain>
    </source>
</reference>
<dbReference type="AlphaFoldDB" id="A0AAV2VP13"/>
<sequence length="174" mass="19451">MLKRILTTALFCSVVIATTFKFSVSEERLMLCALGADVSLLSEKGCYQYFYVFGVSSELKDIVQRGYGISPILSADTETRFLIAKQLISSGVDINQPNPTDGLNMPPIHSTILQDDLEGFNWLVRNGADLNIVYEQTGEDVLAFLNAMYLEHPTHNRQHMRELILNSPIIYSGS</sequence>
<evidence type="ECO:0000313" key="2">
    <source>
        <dbReference type="Proteomes" id="UP000018211"/>
    </source>
</evidence>
<gene>
    <name evidence="1" type="ORF">VIBNISOn1_1670046</name>
</gene>
<dbReference type="Proteomes" id="UP000018211">
    <property type="component" value="Unassembled WGS sequence"/>
</dbReference>
<comment type="caution">
    <text evidence="1">The sequence shown here is derived from an EMBL/GenBank/DDBJ whole genome shotgun (WGS) entry which is preliminary data.</text>
</comment>
<organism evidence="1 2">
    <name type="scientific">Vibrio nigripulchritudo SOn1</name>
    <dbReference type="NCBI Taxonomy" id="1238450"/>
    <lineage>
        <taxon>Bacteria</taxon>
        <taxon>Pseudomonadati</taxon>
        <taxon>Pseudomonadota</taxon>
        <taxon>Gammaproteobacteria</taxon>
        <taxon>Vibrionales</taxon>
        <taxon>Vibrionaceae</taxon>
        <taxon>Vibrio</taxon>
    </lineage>
</organism>